<sequence>MAYTQAHIIAFGAGEAKITFFDNEKNPTDAEPITTTQSGQYVYAVGLFRNAVKKYAFTLENKGFLHLSVKYDGKTIDYTGKDKANHLVIDFWNNETYKPTKTDAPYTQNVGGVVLISQP</sequence>
<keyword evidence="2" id="KW-1185">Reference proteome</keyword>
<dbReference type="Proteomes" id="UP000807716">
    <property type="component" value="Unassembled WGS sequence"/>
</dbReference>
<accession>A0A9P6Q6P2</accession>
<dbReference type="EMBL" id="JAAAJB010000207">
    <property type="protein sequence ID" value="KAG0261732.1"/>
    <property type="molecule type" value="Genomic_DNA"/>
</dbReference>
<gene>
    <name evidence="1" type="ORF">DFQ27_002787</name>
</gene>
<evidence type="ECO:0000313" key="2">
    <source>
        <dbReference type="Proteomes" id="UP000807716"/>
    </source>
</evidence>
<comment type="caution">
    <text evidence="1">The sequence shown here is derived from an EMBL/GenBank/DDBJ whole genome shotgun (WGS) entry which is preliminary data.</text>
</comment>
<name>A0A9P6Q6P2_9FUNG</name>
<reference evidence="1" key="1">
    <citation type="journal article" date="2020" name="Fungal Divers.">
        <title>Resolving the Mortierellaceae phylogeny through synthesis of multi-gene phylogenetics and phylogenomics.</title>
        <authorList>
            <person name="Vandepol N."/>
            <person name="Liber J."/>
            <person name="Desiro A."/>
            <person name="Na H."/>
            <person name="Kennedy M."/>
            <person name="Barry K."/>
            <person name="Grigoriev I.V."/>
            <person name="Miller A.N."/>
            <person name="O'Donnell K."/>
            <person name="Stajich J.E."/>
            <person name="Bonito G."/>
        </authorList>
    </citation>
    <scope>NUCLEOTIDE SEQUENCE</scope>
    <source>
        <strain evidence="1">BC1065</strain>
    </source>
</reference>
<organism evidence="1 2">
    <name type="scientific">Actinomortierella ambigua</name>
    <dbReference type="NCBI Taxonomy" id="1343610"/>
    <lineage>
        <taxon>Eukaryota</taxon>
        <taxon>Fungi</taxon>
        <taxon>Fungi incertae sedis</taxon>
        <taxon>Mucoromycota</taxon>
        <taxon>Mortierellomycotina</taxon>
        <taxon>Mortierellomycetes</taxon>
        <taxon>Mortierellales</taxon>
        <taxon>Mortierellaceae</taxon>
        <taxon>Actinomortierella</taxon>
    </lineage>
</organism>
<proteinExistence type="predicted"/>
<protein>
    <submittedName>
        <fullName evidence="1">Uncharacterized protein</fullName>
    </submittedName>
</protein>
<dbReference type="AlphaFoldDB" id="A0A9P6Q6P2"/>
<dbReference type="OrthoDB" id="2351712at2759"/>
<evidence type="ECO:0000313" key="1">
    <source>
        <dbReference type="EMBL" id="KAG0261732.1"/>
    </source>
</evidence>